<evidence type="ECO:0000313" key="2">
    <source>
        <dbReference type="EMBL" id="CAA7265773.1"/>
    </source>
</evidence>
<evidence type="ECO:0000313" key="3">
    <source>
        <dbReference type="Proteomes" id="UP000467700"/>
    </source>
</evidence>
<dbReference type="AlphaFoldDB" id="A0A8S0XLV9"/>
<comment type="caution">
    <text evidence="2">The sequence shown here is derived from an EMBL/GenBank/DDBJ whole genome shotgun (WGS) entry which is preliminary data.</text>
</comment>
<dbReference type="EMBL" id="CACVBS010000050">
    <property type="protein sequence ID" value="CAA7265773.1"/>
    <property type="molecule type" value="Genomic_DNA"/>
</dbReference>
<name>A0A8S0XLV9_CYCAE</name>
<accession>A0A8S0XLV9</accession>
<proteinExistence type="predicted"/>
<feature type="compositionally biased region" description="Basic and acidic residues" evidence="1">
    <location>
        <begin position="132"/>
        <end position="146"/>
    </location>
</feature>
<feature type="compositionally biased region" description="Basic and acidic residues" evidence="1">
    <location>
        <begin position="163"/>
        <end position="176"/>
    </location>
</feature>
<dbReference type="Proteomes" id="UP000467700">
    <property type="component" value="Unassembled WGS sequence"/>
</dbReference>
<sequence length="438" mass="48877">MRLTRHGVGQFDFEPSNIITTMPTEEELEIPEGYKEYVQHILGKSKERQEFMHGVITDKKYCDACSNWEQCGGSHQPAHTYKCWSCRRKKIICPWKRNFLVRYTAVKFQLSREDAEQVYRLCGKSLVAVKDDGSSSRRKKADEGGKRITRGRVVQMASGSAQDAHRETREVSDNRRKQQGVLVEEREPTSIEGPNPSKKRKLNSMLAVTTPSLVAVNGNHASISATPSELSSSPLSDLSSPRTSESEPSTPPTPHPSSPPPLPIASPNNLVQALNSQLSTAKSHIQLLQQQQLLLTAHVARVESERDALKDVEDGLRRTVAEQMRHIAAVEARLDDVPDALPVSLVSTEVQTEASAEERVQSPTVAPRSESRPDGTSALQTHMRWIMNGLIDCDVELERMRNHQNETVPEREARIEKVQEILTKLERYAVRAIASASG</sequence>
<feature type="compositionally biased region" description="Low complexity" evidence="1">
    <location>
        <begin position="224"/>
        <end position="248"/>
    </location>
</feature>
<evidence type="ECO:0000256" key="1">
    <source>
        <dbReference type="SAM" id="MobiDB-lite"/>
    </source>
</evidence>
<keyword evidence="3" id="KW-1185">Reference proteome</keyword>
<feature type="compositionally biased region" description="Pro residues" evidence="1">
    <location>
        <begin position="249"/>
        <end position="264"/>
    </location>
</feature>
<organism evidence="2 3">
    <name type="scientific">Cyclocybe aegerita</name>
    <name type="common">Black poplar mushroom</name>
    <name type="synonym">Agrocybe aegerita</name>
    <dbReference type="NCBI Taxonomy" id="1973307"/>
    <lineage>
        <taxon>Eukaryota</taxon>
        <taxon>Fungi</taxon>
        <taxon>Dikarya</taxon>
        <taxon>Basidiomycota</taxon>
        <taxon>Agaricomycotina</taxon>
        <taxon>Agaricomycetes</taxon>
        <taxon>Agaricomycetidae</taxon>
        <taxon>Agaricales</taxon>
        <taxon>Agaricineae</taxon>
        <taxon>Bolbitiaceae</taxon>
        <taxon>Cyclocybe</taxon>
    </lineage>
</organism>
<gene>
    <name evidence="2" type="ORF">AAE3_LOCUS7870</name>
</gene>
<reference evidence="2 3" key="1">
    <citation type="submission" date="2020-01" db="EMBL/GenBank/DDBJ databases">
        <authorList>
            <person name="Gupta K D."/>
        </authorList>
    </citation>
    <scope>NUCLEOTIDE SEQUENCE [LARGE SCALE GENOMIC DNA]</scope>
</reference>
<feature type="region of interest" description="Disordered" evidence="1">
    <location>
        <begin position="132"/>
        <end position="202"/>
    </location>
</feature>
<feature type="region of interest" description="Disordered" evidence="1">
    <location>
        <begin position="349"/>
        <end position="377"/>
    </location>
</feature>
<dbReference type="OrthoDB" id="10355976at2759"/>
<feature type="region of interest" description="Disordered" evidence="1">
    <location>
        <begin position="224"/>
        <end position="267"/>
    </location>
</feature>
<protein>
    <submittedName>
        <fullName evidence="2">Uncharacterized protein</fullName>
    </submittedName>
</protein>